<evidence type="ECO:0000256" key="1">
    <source>
        <dbReference type="SAM" id="MobiDB-lite"/>
    </source>
</evidence>
<dbReference type="AlphaFoldDB" id="A0A0C5W5F1"/>
<protein>
    <submittedName>
        <fullName evidence="2">Uncharacterized protein</fullName>
    </submittedName>
</protein>
<feature type="region of interest" description="Disordered" evidence="1">
    <location>
        <begin position="61"/>
        <end position="82"/>
    </location>
</feature>
<organism evidence="2 3">
    <name type="scientific">Gynuella sunshinyii YC6258</name>
    <dbReference type="NCBI Taxonomy" id="1445510"/>
    <lineage>
        <taxon>Bacteria</taxon>
        <taxon>Pseudomonadati</taxon>
        <taxon>Pseudomonadota</taxon>
        <taxon>Gammaproteobacteria</taxon>
        <taxon>Oceanospirillales</taxon>
        <taxon>Saccharospirillaceae</taxon>
        <taxon>Gynuella</taxon>
    </lineage>
</organism>
<dbReference type="KEGG" id="gsn:YC6258_05791"/>
<accession>A0A0C5W5F1</accession>
<feature type="compositionally biased region" description="Basic and acidic residues" evidence="1">
    <location>
        <begin position="73"/>
        <end position="82"/>
    </location>
</feature>
<dbReference type="STRING" id="1445510.YC6258_05791"/>
<dbReference type="Proteomes" id="UP000032266">
    <property type="component" value="Chromosome"/>
</dbReference>
<dbReference type="RefSeq" id="WP_044619456.1">
    <property type="nucleotide sequence ID" value="NZ_CP007142.1"/>
</dbReference>
<proteinExistence type="predicted"/>
<name>A0A0C5W5F1_9GAMM</name>
<dbReference type="OrthoDB" id="7064311at2"/>
<gene>
    <name evidence="2" type="ORF">YC6258_05791</name>
</gene>
<evidence type="ECO:0000313" key="3">
    <source>
        <dbReference type="Proteomes" id="UP000032266"/>
    </source>
</evidence>
<keyword evidence="3" id="KW-1185">Reference proteome</keyword>
<sequence length="82" mass="9606">MSHRTFDTTTRFDRFGWYWQPEQWLTEMSPADVRKATGNAVDLDELEKTLQDRVEQQKQLVDSFTQHSAVASRTDKTSDENP</sequence>
<evidence type="ECO:0000313" key="2">
    <source>
        <dbReference type="EMBL" id="AJQ97819.1"/>
    </source>
</evidence>
<dbReference type="HOGENOM" id="CLU_2553505_0_0_6"/>
<dbReference type="EMBL" id="CP007142">
    <property type="protein sequence ID" value="AJQ97819.1"/>
    <property type="molecule type" value="Genomic_DNA"/>
</dbReference>
<feature type="compositionally biased region" description="Polar residues" evidence="1">
    <location>
        <begin position="61"/>
        <end position="71"/>
    </location>
</feature>
<reference evidence="2 3" key="1">
    <citation type="submission" date="2014-01" db="EMBL/GenBank/DDBJ databases">
        <title>Full genme sequencing of cellulolytic bacterium Gynuella sunshinyii YC6258T gen. nov., sp. nov.</title>
        <authorList>
            <person name="Khan H."/>
            <person name="Chung E.J."/>
            <person name="Chung Y.R."/>
        </authorList>
    </citation>
    <scope>NUCLEOTIDE SEQUENCE [LARGE SCALE GENOMIC DNA]</scope>
    <source>
        <strain evidence="2 3">YC6258</strain>
    </source>
</reference>